<evidence type="ECO:0000313" key="1">
    <source>
        <dbReference type="EMBL" id="MBW9053473.1"/>
    </source>
</evidence>
<evidence type="ECO:0000313" key="2">
    <source>
        <dbReference type="Proteomes" id="UP000717752"/>
    </source>
</evidence>
<accession>A0ABS7GVW7</accession>
<reference evidence="1 2" key="1">
    <citation type="journal article" date="2021" name="MBio">
        <title>Poor Competitiveness of Bradyrhizobium in Pigeon Pea Root Colonization in Indian Soils.</title>
        <authorList>
            <person name="Chalasani D."/>
            <person name="Basu A."/>
            <person name="Pullabhotla S.V.S.R.N."/>
            <person name="Jorrin B."/>
            <person name="Neal A.L."/>
            <person name="Poole P.S."/>
            <person name="Podile A.R."/>
            <person name="Tkacz A."/>
        </authorList>
    </citation>
    <scope>NUCLEOTIDE SEQUENCE [LARGE SCALE GENOMIC DNA]</scope>
    <source>
        <strain evidence="1 2">HU56</strain>
    </source>
</reference>
<proteinExistence type="predicted"/>
<dbReference type="Proteomes" id="UP000717752">
    <property type="component" value="Unassembled WGS sequence"/>
</dbReference>
<sequence length="93" mass="10471">MSITRSTLLRMSAERRESVLRSLASMLLYSAGVAKRQQYPSWNEMEVLASELLQNAAAARQESPEATETIVAQAIRLLSDFELRHPSGDFSYH</sequence>
<organism evidence="1 2">
    <name type="scientific">Rhizobium mesosinicum</name>
    <dbReference type="NCBI Taxonomy" id="335017"/>
    <lineage>
        <taxon>Bacteria</taxon>
        <taxon>Pseudomonadati</taxon>
        <taxon>Pseudomonadota</taxon>
        <taxon>Alphaproteobacteria</taxon>
        <taxon>Hyphomicrobiales</taxon>
        <taxon>Rhizobiaceae</taxon>
        <taxon>Rhizobium/Agrobacterium group</taxon>
        <taxon>Rhizobium</taxon>
    </lineage>
</organism>
<protein>
    <submittedName>
        <fullName evidence="1">Uncharacterized protein</fullName>
    </submittedName>
</protein>
<name>A0ABS7GVW7_9HYPH</name>
<gene>
    <name evidence="1" type="ORF">JNB85_13745</name>
</gene>
<dbReference type="RefSeq" id="WP_220334835.1">
    <property type="nucleotide sequence ID" value="NZ_JAEUAK010000004.1"/>
</dbReference>
<comment type="caution">
    <text evidence="1">The sequence shown here is derived from an EMBL/GenBank/DDBJ whole genome shotgun (WGS) entry which is preliminary data.</text>
</comment>
<dbReference type="EMBL" id="JAEUAK010000004">
    <property type="protein sequence ID" value="MBW9053473.1"/>
    <property type="molecule type" value="Genomic_DNA"/>
</dbReference>
<keyword evidence="2" id="KW-1185">Reference proteome</keyword>